<keyword evidence="2" id="KW-1185">Reference proteome</keyword>
<reference evidence="1 2" key="1">
    <citation type="journal article" date="2014" name="PLoS ONE">
        <title>De novo Genome Assembly of the Fungal Plant Pathogen Pyrenophora semeniperda.</title>
        <authorList>
            <person name="Soliai M.M."/>
            <person name="Meyer S.E."/>
            <person name="Udall J.A."/>
            <person name="Elzinga D.E."/>
            <person name="Hermansen R.A."/>
            <person name="Bodily P.M."/>
            <person name="Hart A.A."/>
            <person name="Coleman C.E."/>
        </authorList>
    </citation>
    <scope>NUCLEOTIDE SEQUENCE [LARGE SCALE GENOMIC DNA]</scope>
    <source>
        <strain evidence="1 2">CCB06</strain>
        <tissue evidence="1">Mycelium</tissue>
    </source>
</reference>
<accession>A0A3M7M5L6</accession>
<name>A0A3M7M5L6_9PLEO</name>
<sequence length="36" mass="3905">MCRLDSASACRLLSARAARQRSTVAARLATGNWRLA</sequence>
<protein>
    <submittedName>
        <fullName evidence="1">Uncharacterized protein</fullName>
    </submittedName>
</protein>
<proteinExistence type="predicted"/>
<evidence type="ECO:0000313" key="2">
    <source>
        <dbReference type="Proteomes" id="UP000265663"/>
    </source>
</evidence>
<organism evidence="1 2">
    <name type="scientific">Pyrenophora seminiperda CCB06</name>
    <dbReference type="NCBI Taxonomy" id="1302712"/>
    <lineage>
        <taxon>Eukaryota</taxon>
        <taxon>Fungi</taxon>
        <taxon>Dikarya</taxon>
        <taxon>Ascomycota</taxon>
        <taxon>Pezizomycotina</taxon>
        <taxon>Dothideomycetes</taxon>
        <taxon>Pleosporomycetidae</taxon>
        <taxon>Pleosporales</taxon>
        <taxon>Pleosporineae</taxon>
        <taxon>Pleosporaceae</taxon>
        <taxon>Pyrenophora</taxon>
    </lineage>
</organism>
<dbReference type="EMBL" id="KE747821">
    <property type="protein sequence ID" value="RMZ69714.1"/>
    <property type="molecule type" value="Genomic_DNA"/>
</dbReference>
<evidence type="ECO:0000313" key="1">
    <source>
        <dbReference type="EMBL" id="RMZ69714.1"/>
    </source>
</evidence>
<dbReference type="Proteomes" id="UP000265663">
    <property type="component" value="Unassembled WGS sequence"/>
</dbReference>
<gene>
    <name evidence="1" type="ORF">GMOD_00010284</name>
</gene>
<dbReference type="AlphaFoldDB" id="A0A3M7M5L6"/>